<protein>
    <submittedName>
        <fullName evidence="1">Uncharacterized protein</fullName>
    </submittedName>
</protein>
<proteinExistence type="predicted"/>
<dbReference type="InParanoid" id="A2EKB1"/>
<evidence type="ECO:0000313" key="2">
    <source>
        <dbReference type="Proteomes" id="UP000001542"/>
    </source>
</evidence>
<accession>A2EKB1</accession>
<dbReference type="RefSeq" id="XP_001319132.1">
    <property type="nucleotide sequence ID" value="XM_001319097.1"/>
</dbReference>
<dbReference type="VEuPathDB" id="TrichDB:TVAG_057030"/>
<dbReference type="AlphaFoldDB" id="A2EKB1"/>
<sequence>MLFLLFRPISSLVNAPMRQQDAIIQASCSESNPCMFSIQGKTYSYSYLTVYDLTRTDQIKYAINPSSAPSSWDSSDLTTGTSQDLDRIFVTPTPVQSLYVLVKPSTSKTISARAGYAMTYCRA</sequence>
<dbReference type="VEuPathDB" id="TrichDB:TVAGG3_0772710"/>
<organism evidence="1 2">
    <name type="scientific">Trichomonas vaginalis (strain ATCC PRA-98 / G3)</name>
    <dbReference type="NCBI Taxonomy" id="412133"/>
    <lineage>
        <taxon>Eukaryota</taxon>
        <taxon>Metamonada</taxon>
        <taxon>Parabasalia</taxon>
        <taxon>Trichomonadida</taxon>
        <taxon>Trichomonadidae</taxon>
        <taxon>Trichomonas</taxon>
    </lineage>
</organism>
<reference evidence="1" key="2">
    <citation type="journal article" date="2007" name="Science">
        <title>Draft genome sequence of the sexually transmitted pathogen Trichomonas vaginalis.</title>
        <authorList>
            <person name="Carlton J.M."/>
            <person name="Hirt R.P."/>
            <person name="Silva J.C."/>
            <person name="Delcher A.L."/>
            <person name="Schatz M."/>
            <person name="Zhao Q."/>
            <person name="Wortman J.R."/>
            <person name="Bidwell S.L."/>
            <person name="Alsmark U.C.M."/>
            <person name="Besteiro S."/>
            <person name="Sicheritz-Ponten T."/>
            <person name="Noel C.J."/>
            <person name="Dacks J.B."/>
            <person name="Foster P.G."/>
            <person name="Simillion C."/>
            <person name="Van de Peer Y."/>
            <person name="Miranda-Saavedra D."/>
            <person name="Barton G.J."/>
            <person name="Westrop G.D."/>
            <person name="Mueller S."/>
            <person name="Dessi D."/>
            <person name="Fiori P.L."/>
            <person name="Ren Q."/>
            <person name="Paulsen I."/>
            <person name="Zhang H."/>
            <person name="Bastida-Corcuera F.D."/>
            <person name="Simoes-Barbosa A."/>
            <person name="Brown M.T."/>
            <person name="Hayes R.D."/>
            <person name="Mukherjee M."/>
            <person name="Okumura C.Y."/>
            <person name="Schneider R."/>
            <person name="Smith A.J."/>
            <person name="Vanacova S."/>
            <person name="Villalvazo M."/>
            <person name="Haas B.J."/>
            <person name="Pertea M."/>
            <person name="Feldblyum T.V."/>
            <person name="Utterback T.R."/>
            <person name="Shu C.L."/>
            <person name="Osoegawa K."/>
            <person name="de Jong P.J."/>
            <person name="Hrdy I."/>
            <person name="Horvathova L."/>
            <person name="Zubacova Z."/>
            <person name="Dolezal P."/>
            <person name="Malik S.B."/>
            <person name="Logsdon J.M. Jr."/>
            <person name="Henze K."/>
            <person name="Gupta A."/>
            <person name="Wang C.C."/>
            <person name="Dunne R.L."/>
            <person name="Upcroft J.A."/>
            <person name="Upcroft P."/>
            <person name="White O."/>
            <person name="Salzberg S.L."/>
            <person name="Tang P."/>
            <person name="Chiu C.-H."/>
            <person name="Lee Y.-S."/>
            <person name="Embley T.M."/>
            <person name="Coombs G.H."/>
            <person name="Mottram J.C."/>
            <person name="Tachezy J."/>
            <person name="Fraser-Liggett C.M."/>
            <person name="Johnson P.J."/>
        </authorList>
    </citation>
    <scope>NUCLEOTIDE SEQUENCE [LARGE SCALE GENOMIC DNA]</scope>
    <source>
        <strain evidence="1">G3</strain>
    </source>
</reference>
<keyword evidence="2" id="KW-1185">Reference proteome</keyword>
<reference evidence="1" key="1">
    <citation type="submission" date="2006-10" db="EMBL/GenBank/DDBJ databases">
        <authorList>
            <person name="Amadeo P."/>
            <person name="Zhao Q."/>
            <person name="Wortman J."/>
            <person name="Fraser-Liggett C."/>
            <person name="Carlton J."/>
        </authorList>
    </citation>
    <scope>NUCLEOTIDE SEQUENCE</scope>
    <source>
        <strain evidence="1">G3</strain>
    </source>
</reference>
<evidence type="ECO:0000313" key="1">
    <source>
        <dbReference type="EMBL" id="EAY06909.1"/>
    </source>
</evidence>
<dbReference type="KEGG" id="tva:4764792"/>
<gene>
    <name evidence="1" type="ORF">TVAG_057030</name>
</gene>
<name>A2EKB1_TRIV3</name>
<dbReference type="EMBL" id="DS113412">
    <property type="protein sequence ID" value="EAY06909.1"/>
    <property type="molecule type" value="Genomic_DNA"/>
</dbReference>
<dbReference type="Proteomes" id="UP000001542">
    <property type="component" value="Unassembled WGS sequence"/>
</dbReference>